<dbReference type="Ensembl" id="ENSNMLT00000019124.1">
    <property type="protein sequence ID" value="ENSNMLP00000017004.1"/>
    <property type="gene ID" value="ENSNMLG00000011235.1"/>
</dbReference>
<organism evidence="8 9">
    <name type="scientific">Neogobius melanostomus</name>
    <name type="common">round goby</name>
    <dbReference type="NCBI Taxonomy" id="47308"/>
    <lineage>
        <taxon>Eukaryota</taxon>
        <taxon>Metazoa</taxon>
        <taxon>Chordata</taxon>
        <taxon>Craniata</taxon>
        <taxon>Vertebrata</taxon>
        <taxon>Euteleostomi</taxon>
        <taxon>Actinopterygii</taxon>
        <taxon>Neopterygii</taxon>
        <taxon>Teleostei</taxon>
        <taxon>Neoteleostei</taxon>
        <taxon>Acanthomorphata</taxon>
        <taxon>Gobiaria</taxon>
        <taxon>Gobiiformes</taxon>
        <taxon>Gobioidei</taxon>
        <taxon>Gobiidae</taxon>
        <taxon>Benthophilinae</taxon>
        <taxon>Neogobiini</taxon>
        <taxon>Neogobius</taxon>
    </lineage>
</organism>
<evidence type="ECO:0000256" key="1">
    <source>
        <dbReference type="ARBA" id="ARBA00022723"/>
    </source>
</evidence>
<proteinExistence type="predicted"/>
<dbReference type="SMART" id="SM00258">
    <property type="entry name" value="SAND"/>
    <property type="match status" value="2"/>
</dbReference>
<dbReference type="GO" id="GO:0003677">
    <property type="term" value="F:DNA binding"/>
    <property type="evidence" value="ECO:0007669"/>
    <property type="project" value="InterPro"/>
</dbReference>
<dbReference type="SUPFAM" id="SSF57903">
    <property type="entry name" value="FYVE/PHD zinc finger"/>
    <property type="match status" value="1"/>
</dbReference>
<name>A0A8C6T649_9GOBI</name>
<dbReference type="SMART" id="SM00249">
    <property type="entry name" value="PHD"/>
    <property type="match status" value="1"/>
</dbReference>
<dbReference type="GO" id="GO:0000981">
    <property type="term" value="F:DNA-binding transcription factor activity, RNA polymerase II-specific"/>
    <property type="evidence" value="ECO:0007669"/>
    <property type="project" value="TreeGrafter"/>
</dbReference>
<dbReference type="InterPro" id="IPR013083">
    <property type="entry name" value="Znf_RING/FYVE/PHD"/>
</dbReference>
<keyword evidence="1" id="KW-0479">Metal-binding</keyword>
<dbReference type="PANTHER" id="PTHR46386">
    <property type="entry name" value="NUCLEAR BODY PROTEIN SP140"/>
    <property type="match status" value="1"/>
</dbReference>
<evidence type="ECO:0000313" key="8">
    <source>
        <dbReference type="Ensembl" id="ENSNMLP00000017004.1"/>
    </source>
</evidence>
<dbReference type="CDD" id="cd04369">
    <property type="entry name" value="Bromodomain"/>
    <property type="match status" value="1"/>
</dbReference>
<dbReference type="InterPro" id="IPR019787">
    <property type="entry name" value="Znf_PHD-finger"/>
</dbReference>
<dbReference type="Pfam" id="PF01342">
    <property type="entry name" value="SAND"/>
    <property type="match status" value="2"/>
</dbReference>
<protein>
    <submittedName>
        <fullName evidence="8">Uncharacterized protein</fullName>
    </submittedName>
</protein>
<dbReference type="Gene3D" id="3.30.40.10">
    <property type="entry name" value="Zinc/RING finger domain, C3HC4 (zinc finger)"/>
    <property type="match status" value="1"/>
</dbReference>
<feature type="domain" description="SAND" evidence="7">
    <location>
        <begin position="57"/>
        <end position="112"/>
    </location>
</feature>
<evidence type="ECO:0000256" key="5">
    <source>
        <dbReference type="PROSITE-ProRule" id="PRU00035"/>
    </source>
</evidence>
<evidence type="ECO:0000259" key="7">
    <source>
        <dbReference type="PROSITE" id="PS50864"/>
    </source>
</evidence>
<dbReference type="Proteomes" id="UP000694523">
    <property type="component" value="Unplaced"/>
</dbReference>
<dbReference type="Gene3D" id="1.20.920.10">
    <property type="entry name" value="Bromodomain-like"/>
    <property type="match status" value="1"/>
</dbReference>
<reference evidence="8" key="1">
    <citation type="submission" date="2025-08" db="UniProtKB">
        <authorList>
            <consortium name="Ensembl"/>
        </authorList>
    </citation>
    <scope>IDENTIFICATION</scope>
</reference>
<dbReference type="InterPro" id="IPR000770">
    <property type="entry name" value="SAND_dom"/>
</dbReference>
<dbReference type="Gene3D" id="3.10.390.10">
    <property type="entry name" value="SAND domain-like"/>
    <property type="match status" value="2"/>
</dbReference>
<dbReference type="InterPro" id="IPR043563">
    <property type="entry name" value="Sp110/Sp140/Sp140L-like"/>
</dbReference>
<dbReference type="InterPro" id="IPR011011">
    <property type="entry name" value="Znf_FYVE_PHD"/>
</dbReference>
<evidence type="ECO:0000256" key="3">
    <source>
        <dbReference type="ARBA" id="ARBA00022833"/>
    </source>
</evidence>
<dbReference type="Pfam" id="PF00439">
    <property type="entry name" value="Bromodomain"/>
    <property type="match status" value="1"/>
</dbReference>
<dbReference type="SUPFAM" id="SSF63763">
    <property type="entry name" value="SAND domain-like"/>
    <property type="match status" value="2"/>
</dbReference>
<dbReference type="GO" id="GO:0005634">
    <property type="term" value="C:nucleus"/>
    <property type="evidence" value="ECO:0007669"/>
    <property type="project" value="TreeGrafter"/>
</dbReference>
<dbReference type="AlphaFoldDB" id="A0A8C6T649"/>
<dbReference type="InterPro" id="IPR036427">
    <property type="entry name" value="Bromodomain-like_sf"/>
</dbReference>
<feature type="domain" description="SAND" evidence="7">
    <location>
        <begin position="146"/>
        <end position="230"/>
    </location>
</feature>
<dbReference type="SUPFAM" id="SSF47370">
    <property type="entry name" value="Bromodomain"/>
    <property type="match status" value="1"/>
</dbReference>
<dbReference type="SMART" id="SM00297">
    <property type="entry name" value="BROMO"/>
    <property type="match status" value="1"/>
</dbReference>
<dbReference type="InterPro" id="IPR010919">
    <property type="entry name" value="SAND-like_dom_sf"/>
</dbReference>
<evidence type="ECO:0000313" key="9">
    <source>
        <dbReference type="Proteomes" id="UP000694523"/>
    </source>
</evidence>
<dbReference type="GO" id="GO:0008270">
    <property type="term" value="F:zinc ion binding"/>
    <property type="evidence" value="ECO:0007669"/>
    <property type="project" value="UniProtKB-KW"/>
</dbReference>
<evidence type="ECO:0000256" key="2">
    <source>
        <dbReference type="ARBA" id="ARBA00022771"/>
    </source>
</evidence>
<sequence length="387" mass="44763">MANWRKCARFRWGLRGFKVCYLCSSRRVVLFFKKKSYLLGGKYISSSDALYAVCKPYLEVLKCFVVLGDKCILVDKQWYFPNEFEQLAGKAANKNWKMSIRCMDTSLGKLIQVIQYIIKSRHISLYDSESEEGSSDSTGEDEGPTQIKLDAQKNANRVLRVACEDISGLLHTKRFASGTCGRSIRTEDSWLTPVDFVKEASCQTDTISWQKHIKCEGRPLGELLKEKILKIHSLLCRCIRCVPGSEDLNDDECWICRKEGTETEKLVECDECPRSFHQQCHLPHVPDSLLKPMHCKLIQTPMWLDHIADKLQDNKYQTVGHFESDIQLVFKNCTLYNRVGFFIRTFFSLTNSLTAVFLFFQDNPEFHDIGIKMKECFVKEFNKVFKI</sequence>
<dbReference type="PANTHER" id="PTHR46386:SF1">
    <property type="entry name" value="NUCLEAR BODY PROTEIN SP140-LIKE PROTEIN"/>
    <property type="match status" value="1"/>
</dbReference>
<keyword evidence="2" id="KW-0863">Zinc-finger</keyword>
<keyword evidence="9" id="KW-1185">Reference proteome</keyword>
<dbReference type="InterPro" id="IPR001965">
    <property type="entry name" value="Znf_PHD"/>
</dbReference>
<dbReference type="PROSITE" id="PS50014">
    <property type="entry name" value="BROMODOMAIN_2"/>
    <property type="match status" value="1"/>
</dbReference>
<evidence type="ECO:0000256" key="4">
    <source>
        <dbReference type="ARBA" id="ARBA00023117"/>
    </source>
</evidence>
<dbReference type="PROSITE" id="PS50864">
    <property type="entry name" value="SAND"/>
    <property type="match status" value="2"/>
</dbReference>
<accession>A0A8C6T649</accession>
<evidence type="ECO:0000259" key="6">
    <source>
        <dbReference type="PROSITE" id="PS50014"/>
    </source>
</evidence>
<dbReference type="InterPro" id="IPR001487">
    <property type="entry name" value="Bromodomain"/>
</dbReference>
<keyword evidence="4 5" id="KW-0103">Bromodomain</keyword>
<dbReference type="Pfam" id="PF00628">
    <property type="entry name" value="PHD"/>
    <property type="match status" value="1"/>
</dbReference>
<reference evidence="8" key="2">
    <citation type="submission" date="2025-09" db="UniProtKB">
        <authorList>
            <consortium name="Ensembl"/>
        </authorList>
    </citation>
    <scope>IDENTIFICATION</scope>
</reference>
<dbReference type="PRINTS" id="PR00503">
    <property type="entry name" value="BROMODOMAIN"/>
</dbReference>
<feature type="domain" description="Bromo" evidence="6">
    <location>
        <begin position="292"/>
        <end position="344"/>
    </location>
</feature>
<keyword evidence="3" id="KW-0862">Zinc</keyword>